<dbReference type="PANTHER" id="PTHR46888:SF1">
    <property type="entry name" value="RIBONUCLEASE H"/>
    <property type="match status" value="1"/>
</dbReference>
<keyword evidence="3" id="KW-1185">Reference proteome</keyword>
<dbReference type="PANTHER" id="PTHR46888">
    <property type="entry name" value="ZINC KNUCKLE DOMAINCONTAINING PROTEIN-RELATED"/>
    <property type="match status" value="1"/>
</dbReference>
<evidence type="ECO:0000256" key="1">
    <source>
        <dbReference type="SAM" id="Coils"/>
    </source>
</evidence>
<dbReference type="Proteomes" id="UP000770661">
    <property type="component" value="Unassembled WGS sequence"/>
</dbReference>
<evidence type="ECO:0000313" key="3">
    <source>
        <dbReference type="Proteomes" id="UP000770661"/>
    </source>
</evidence>
<proteinExistence type="predicted"/>
<dbReference type="AlphaFoldDB" id="A0A8J4Y8N7"/>
<organism evidence="2 3">
    <name type="scientific">Chionoecetes opilio</name>
    <name type="common">Atlantic snow crab</name>
    <name type="synonym">Cancer opilio</name>
    <dbReference type="NCBI Taxonomy" id="41210"/>
    <lineage>
        <taxon>Eukaryota</taxon>
        <taxon>Metazoa</taxon>
        <taxon>Ecdysozoa</taxon>
        <taxon>Arthropoda</taxon>
        <taxon>Crustacea</taxon>
        <taxon>Multicrustacea</taxon>
        <taxon>Malacostraca</taxon>
        <taxon>Eumalacostraca</taxon>
        <taxon>Eucarida</taxon>
        <taxon>Decapoda</taxon>
        <taxon>Pleocyemata</taxon>
        <taxon>Brachyura</taxon>
        <taxon>Eubrachyura</taxon>
        <taxon>Majoidea</taxon>
        <taxon>Majidae</taxon>
        <taxon>Chionoecetes</taxon>
    </lineage>
</organism>
<protein>
    <submittedName>
        <fullName evidence="2">Uncharacterized protein</fullName>
    </submittedName>
</protein>
<evidence type="ECO:0000313" key="2">
    <source>
        <dbReference type="EMBL" id="KAG0722647.1"/>
    </source>
</evidence>
<gene>
    <name evidence="2" type="ORF">GWK47_044110</name>
</gene>
<sequence>MLVCLVMQPGLTHTSQGTSDISLSDVELDSSQLFTQDIEESGTEQEDQRKRQEGTRQLKAMLWHLEKFFVFDSYVRTENDTLEGKSVHTGRARCQQKTCLSKGKAATYTYTTRSKVNLKKHYEKMHSAMLQCVRTAFDGASKRGCPKAREDELPAKRGGRQLCLEESFSRKDIVTPEVLRKTCTRWFIDTMMPLSLIDHPTTRHFFSLLAPEFSAPSRRTLGREIDQVSATAKSDLFSMLYDTSYLELRKLEAEERKAERQWQSEEAERQRQYELEKSRLEFTAATRMSPQVPTRDDTAEMWLARSLKLVNAFDEAKGKALEAYDRMDVNDLEDYDDFKTSILKVYELRPEAYRLQFRGARKRPADTYVACAR</sequence>
<reference evidence="2" key="1">
    <citation type="submission" date="2020-07" db="EMBL/GenBank/DDBJ databases">
        <title>The High-quality genome of the commercially important snow crab, Chionoecetes opilio.</title>
        <authorList>
            <person name="Jeong J.-H."/>
            <person name="Ryu S."/>
        </authorList>
    </citation>
    <scope>NUCLEOTIDE SEQUENCE</scope>
    <source>
        <strain evidence="2">MADBK_172401_WGS</strain>
        <tissue evidence="2">Digestive gland</tissue>
    </source>
</reference>
<comment type="caution">
    <text evidence="2">The sequence shown here is derived from an EMBL/GenBank/DDBJ whole genome shotgun (WGS) entry which is preliminary data.</text>
</comment>
<dbReference type="EMBL" id="JACEEZ010009223">
    <property type="protein sequence ID" value="KAG0722647.1"/>
    <property type="molecule type" value="Genomic_DNA"/>
</dbReference>
<keyword evidence="1" id="KW-0175">Coiled coil</keyword>
<dbReference type="OrthoDB" id="8963689at2759"/>
<accession>A0A8J4Y8N7</accession>
<name>A0A8J4Y8N7_CHIOP</name>
<feature type="coiled-coil region" evidence="1">
    <location>
        <begin position="241"/>
        <end position="270"/>
    </location>
</feature>